<dbReference type="SUPFAM" id="SSF53850">
    <property type="entry name" value="Periplasmic binding protein-like II"/>
    <property type="match status" value="1"/>
</dbReference>
<feature type="signal peptide" evidence="5">
    <location>
        <begin position="1"/>
        <end position="21"/>
    </location>
</feature>
<comment type="similarity">
    <text evidence="2 4">Belongs to the bacterial solute-binding protein 3 family.</text>
</comment>
<name>A0A923LWM0_9FIRM</name>
<evidence type="ECO:0000256" key="1">
    <source>
        <dbReference type="ARBA" id="ARBA00004196"/>
    </source>
</evidence>
<evidence type="ECO:0000313" key="8">
    <source>
        <dbReference type="Proteomes" id="UP000606499"/>
    </source>
</evidence>
<proteinExistence type="inferred from homology"/>
<evidence type="ECO:0000313" key="7">
    <source>
        <dbReference type="EMBL" id="MBC5725766.1"/>
    </source>
</evidence>
<evidence type="ECO:0000256" key="4">
    <source>
        <dbReference type="RuleBase" id="RU003744"/>
    </source>
</evidence>
<dbReference type="GO" id="GO:0030313">
    <property type="term" value="C:cell envelope"/>
    <property type="evidence" value="ECO:0007669"/>
    <property type="project" value="UniProtKB-SubCell"/>
</dbReference>
<sequence length="281" mass="30463">MIRKKLVATFLTATLCTSLLAGCGGGNEASDTADSSVLRVGFEGMTVPTNWTQDTDAHGAIQITGTEQYLCGFEVDLMKRVCEEAGLTLEPYKYEWDGLMMAVQSNKVDCAISMITPTEERRAQMDFTEPYYSPDLVMVVKKDSPYASAKSLDELSGIKATSMLNTLWYDVIDQIPSASKEAAMESVPVLVVAVNAGTVDGILLDRPTAEGTLISNPELAIVELDEESGFEVPAEQLDVAIAVTKGNEELVGKLNDALEKITDEEKNKMMDAACQNQPLNQ</sequence>
<dbReference type="Proteomes" id="UP000606499">
    <property type="component" value="Unassembled WGS sequence"/>
</dbReference>
<dbReference type="EMBL" id="JACOPL010000008">
    <property type="protein sequence ID" value="MBC5725766.1"/>
    <property type="molecule type" value="Genomic_DNA"/>
</dbReference>
<evidence type="ECO:0000259" key="6">
    <source>
        <dbReference type="SMART" id="SM00062"/>
    </source>
</evidence>
<feature type="domain" description="Solute-binding protein family 3/N-terminal" evidence="6">
    <location>
        <begin position="37"/>
        <end position="273"/>
    </location>
</feature>
<dbReference type="PROSITE" id="PS01039">
    <property type="entry name" value="SBP_BACTERIAL_3"/>
    <property type="match status" value="1"/>
</dbReference>
<protein>
    <submittedName>
        <fullName evidence="7">Transporter substrate-binding domain-containing protein</fullName>
    </submittedName>
</protein>
<dbReference type="Gene3D" id="3.40.190.10">
    <property type="entry name" value="Periplasmic binding protein-like II"/>
    <property type="match status" value="2"/>
</dbReference>
<dbReference type="Pfam" id="PF00497">
    <property type="entry name" value="SBP_bac_3"/>
    <property type="match status" value="1"/>
</dbReference>
<evidence type="ECO:0000256" key="2">
    <source>
        <dbReference type="ARBA" id="ARBA00010333"/>
    </source>
</evidence>
<dbReference type="PROSITE" id="PS51257">
    <property type="entry name" value="PROKAR_LIPOPROTEIN"/>
    <property type="match status" value="1"/>
</dbReference>
<gene>
    <name evidence="7" type="ORF">H8S45_09890</name>
</gene>
<keyword evidence="3 5" id="KW-0732">Signal</keyword>
<feature type="chain" id="PRO_5039277636" evidence="5">
    <location>
        <begin position="22"/>
        <end position="281"/>
    </location>
</feature>
<comment type="subcellular location">
    <subcellularLocation>
        <location evidence="1">Cell envelope</location>
    </subcellularLocation>
</comment>
<comment type="caution">
    <text evidence="7">The sequence shown here is derived from an EMBL/GenBank/DDBJ whole genome shotgun (WGS) entry which is preliminary data.</text>
</comment>
<dbReference type="InterPro" id="IPR001638">
    <property type="entry name" value="Solute-binding_3/MltF_N"/>
</dbReference>
<dbReference type="AlphaFoldDB" id="A0A923LWM0"/>
<dbReference type="RefSeq" id="WP_054327007.1">
    <property type="nucleotide sequence ID" value="NZ_JACOPL010000008.1"/>
</dbReference>
<accession>A0A923LWM0</accession>
<dbReference type="PANTHER" id="PTHR35936:SF19">
    <property type="entry name" value="AMINO-ACID-BINDING PROTEIN YXEM-RELATED"/>
    <property type="match status" value="1"/>
</dbReference>
<evidence type="ECO:0000256" key="5">
    <source>
        <dbReference type="SAM" id="SignalP"/>
    </source>
</evidence>
<organism evidence="7 8">
    <name type="scientific">Agathobaculum faecis</name>
    <dbReference type="NCBI Taxonomy" id="2763013"/>
    <lineage>
        <taxon>Bacteria</taxon>
        <taxon>Bacillati</taxon>
        <taxon>Bacillota</taxon>
        <taxon>Clostridia</taxon>
        <taxon>Eubacteriales</taxon>
        <taxon>Butyricicoccaceae</taxon>
        <taxon>Agathobaculum</taxon>
    </lineage>
</organism>
<keyword evidence="8" id="KW-1185">Reference proteome</keyword>
<evidence type="ECO:0000256" key="3">
    <source>
        <dbReference type="ARBA" id="ARBA00022729"/>
    </source>
</evidence>
<dbReference type="SMART" id="SM00062">
    <property type="entry name" value="PBPb"/>
    <property type="match status" value="1"/>
</dbReference>
<dbReference type="PANTHER" id="PTHR35936">
    <property type="entry name" value="MEMBRANE-BOUND LYTIC MUREIN TRANSGLYCOSYLASE F"/>
    <property type="match status" value="1"/>
</dbReference>
<dbReference type="InterPro" id="IPR018313">
    <property type="entry name" value="SBP_3_CS"/>
</dbReference>
<reference evidence="7" key="1">
    <citation type="submission" date="2020-08" db="EMBL/GenBank/DDBJ databases">
        <title>Genome public.</title>
        <authorList>
            <person name="Liu C."/>
            <person name="Sun Q."/>
        </authorList>
    </citation>
    <scope>NUCLEOTIDE SEQUENCE</scope>
    <source>
        <strain evidence="7">NSJ-28</strain>
    </source>
</reference>